<protein>
    <submittedName>
        <fullName evidence="2">Uncharacterized protein</fullName>
    </submittedName>
</protein>
<organism evidence="2">
    <name type="scientific">marine metagenome</name>
    <dbReference type="NCBI Taxonomy" id="408172"/>
    <lineage>
        <taxon>unclassified sequences</taxon>
        <taxon>metagenomes</taxon>
        <taxon>ecological metagenomes</taxon>
    </lineage>
</organism>
<proteinExistence type="predicted"/>
<name>A0A383A9F5_9ZZZZ</name>
<accession>A0A383A9F5</accession>
<evidence type="ECO:0000313" key="2">
    <source>
        <dbReference type="EMBL" id="SVE04437.1"/>
    </source>
</evidence>
<reference evidence="2" key="1">
    <citation type="submission" date="2018-05" db="EMBL/GenBank/DDBJ databases">
        <authorList>
            <person name="Lanie J.A."/>
            <person name="Ng W.-L."/>
            <person name="Kazmierczak K.M."/>
            <person name="Andrzejewski T.M."/>
            <person name="Davidsen T.M."/>
            <person name="Wayne K.J."/>
            <person name="Tettelin H."/>
            <person name="Glass J.I."/>
            <person name="Rusch D."/>
            <person name="Podicherti R."/>
            <person name="Tsui H.-C.T."/>
            <person name="Winkler M.E."/>
        </authorList>
    </citation>
    <scope>NUCLEOTIDE SEQUENCE</scope>
</reference>
<gene>
    <name evidence="2" type="ORF">METZ01_LOCUS457291</name>
</gene>
<dbReference type="EMBL" id="UINC01190327">
    <property type="protein sequence ID" value="SVE04437.1"/>
    <property type="molecule type" value="Genomic_DNA"/>
</dbReference>
<evidence type="ECO:0000256" key="1">
    <source>
        <dbReference type="SAM" id="MobiDB-lite"/>
    </source>
</evidence>
<feature type="region of interest" description="Disordered" evidence="1">
    <location>
        <begin position="40"/>
        <end position="60"/>
    </location>
</feature>
<feature type="non-terminal residue" evidence="2">
    <location>
        <position position="118"/>
    </location>
</feature>
<sequence>MGVRILAALRDLDPPAGGAEMSLATLLKGVTHKGPFIENAPDYTPLEGETGGNEPSGWSVKVFQSSSRGDVTDLTSNSGLEREVCNLPVEDLWSGLAWRLRSRRTGKQHSGLQRQHLS</sequence>
<dbReference type="AlphaFoldDB" id="A0A383A9F5"/>